<evidence type="ECO:0000313" key="2">
    <source>
        <dbReference type="Proteomes" id="UP000006177"/>
    </source>
</evidence>
<sequence>MPERQGANGPDLAGLRAVRPMVTGPTTFLFAMANKESSFTAMPDLLRRT</sequence>
<evidence type="ECO:0000313" key="1">
    <source>
        <dbReference type="EMBL" id="AFS52756.1"/>
    </source>
</evidence>
<dbReference type="EMBL" id="CP002919">
    <property type="protein sequence ID" value="AFS52756.1"/>
    <property type="molecule type" value="Genomic_DNA"/>
</dbReference>
<accession>J9Z9D3</accession>
<gene>
    <name evidence="1" type="ordered locus">LFML04_0519</name>
</gene>
<dbReference type="PATRIC" id="fig|1048260.3.peg.556"/>
<dbReference type="AlphaFoldDB" id="J9Z9D3"/>
<dbReference type="KEGG" id="lfi:LFML04_0519"/>
<dbReference type="HOGENOM" id="CLU_3137238_0_0_0"/>
<name>J9Z9D3_LEPFM</name>
<proteinExistence type="predicted"/>
<dbReference type="Proteomes" id="UP000006177">
    <property type="component" value="Chromosome"/>
</dbReference>
<reference evidence="1 2" key="1">
    <citation type="journal article" date="2011" name="J. Microbiol.">
        <title>Complete genome of Leptospirillum ferriphilum ML-04 provides insight into its physiology and environmental adaptation.</title>
        <authorList>
            <person name="Mi S."/>
            <person name="Song J."/>
            <person name="Lin J."/>
            <person name="Che Y."/>
            <person name="Zheng H."/>
            <person name="Lin J."/>
        </authorList>
    </citation>
    <scope>NUCLEOTIDE SEQUENCE [LARGE SCALE GENOMIC DNA]</scope>
    <source>
        <strain evidence="1 2">ML-04</strain>
    </source>
</reference>
<protein>
    <submittedName>
        <fullName evidence="1">Uncharacterized protein</fullName>
    </submittedName>
</protein>
<organism evidence="1 2">
    <name type="scientific">Leptospirillum ferriphilum (strain ML-04)</name>
    <dbReference type="NCBI Taxonomy" id="1048260"/>
    <lineage>
        <taxon>Bacteria</taxon>
        <taxon>Pseudomonadati</taxon>
        <taxon>Nitrospirota</taxon>
        <taxon>Nitrospiria</taxon>
        <taxon>Nitrospirales</taxon>
        <taxon>Nitrospiraceae</taxon>
        <taxon>Leptospirillum</taxon>
    </lineage>
</organism>